<feature type="compositionally biased region" description="Low complexity" evidence="1">
    <location>
        <begin position="278"/>
        <end position="293"/>
    </location>
</feature>
<feature type="domain" description="Peptidoglycan binding-like" evidence="3">
    <location>
        <begin position="210"/>
        <end position="273"/>
    </location>
</feature>
<name>A0A0G1Y007_9BACT</name>
<comment type="caution">
    <text evidence="5">The sequence shown here is derived from an EMBL/GenBank/DDBJ whole genome shotgun (WGS) entry which is preliminary data.</text>
</comment>
<dbReference type="SUPFAM" id="SSF47090">
    <property type="entry name" value="PGBD-like"/>
    <property type="match status" value="2"/>
</dbReference>
<evidence type="ECO:0000259" key="3">
    <source>
        <dbReference type="Pfam" id="PF01471"/>
    </source>
</evidence>
<sequence>MNRIVNSKTLLICAIGFLVAFPVLASEITGSLCTGVNCPVEGTVVAPPTASPAAGSYTSAQSVALDATGETSIRYTTDGSAPACPSTGTTYSSAISVGSSATIKAIACYANSASSTVASFAYTITTSAAAVTVSGGGGGGGGGSVYVAPTTPTTTPVATPANVSTSASVQSQLNTLLAQLKTLQSQAGGAQGPTTGGGASFARNMQVGSRGEDARQLQVFLNNNGFPVTASGAGSPGHETNLFGNATRAALVRYQASIGLPATGYLGPLTRAKIAENSAPTTPSSPAAAPRTAFNRPLGAGSKGTDITALQRILKNEGLLSVPATGYFGALTESAVKAFQEKYNIAKPGDSGYGFVGPKTRAKLNGLMQ</sequence>
<evidence type="ECO:0000256" key="2">
    <source>
        <dbReference type="SAM" id="SignalP"/>
    </source>
</evidence>
<evidence type="ECO:0000313" key="5">
    <source>
        <dbReference type="EMBL" id="KKW36480.1"/>
    </source>
</evidence>
<dbReference type="Gene3D" id="1.10.101.10">
    <property type="entry name" value="PGBD-like superfamily/PGBD"/>
    <property type="match status" value="2"/>
</dbReference>
<organism evidence="5 6">
    <name type="scientific">Candidatus Giovannonibacteria bacterium GW2011_GWA2_53_7</name>
    <dbReference type="NCBI Taxonomy" id="1618650"/>
    <lineage>
        <taxon>Bacteria</taxon>
        <taxon>Candidatus Giovannoniibacteriota</taxon>
    </lineage>
</organism>
<feature type="domain" description="Peptidoglycan binding-like" evidence="3">
    <location>
        <begin position="304"/>
        <end position="346"/>
    </location>
</feature>
<evidence type="ECO:0000259" key="4">
    <source>
        <dbReference type="Pfam" id="PF13290"/>
    </source>
</evidence>
<dbReference type="Proteomes" id="UP000034290">
    <property type="component" value="Unassembled WGS sequence"/>
</dbReference>
<accession>A0A0G1Y007</accession>
<proteinExistence type="predicted"/>
<feature type="chain" id="PRO_5002541010" evidence="2">
    <location>
        <begin position="26"/>
        <end position="369"/>
    </location>
</feature>
<dbReference type="Pfam" id="PF01471">
    <property type="entry name" value="PG_binding_1"/>
    <property type="match status" value="2"/>
</dbReference>
<reference evidence="5 6" key="1">
    <citation type="journal article" date="2015" name="Nature">
        <title>rRNA introns, odd ribosomes, and small enigmatic genomes across a large radiation of phyla.</title>
        <authorList>
            <person name="Brown C.T."/>
            <person name="Hug L.A."/>
            <person name="Thomas B.C."/>
            <person name="Sharon I."/>
            <person name="Castelle C.J."/>
            <person name="Singh A."/>
            <person name="Wilkins M.J."/>
            <person name="Williams K.H."/>
            <person name="Banfield J.F."/>
        </authorList>
    </citation>
    <scope>NUCLEOTIDE SEQUENCE [LARGE SCALE GENOMIC DNA]</scope>
</reference>
<dbReference type="InterPro" id="IPR036366">
    <property type="entry name" value="PGBDSf"/>
</dbReference>
<evidence type="ECO:0000256" key="1">
    <source>
        <dbReference type="SAM" id="MobiDB-lite"/>
    </source>
</evidence>
<gene>
    <name evidence="5" type="ORF">UY81_C0026G0002</name>
</gene>
<dbReference type="InterPro" id="IPR002477">
    <property type="entry name" value="Peptidoglycan-bd-like"/>
</dbReference>
<dbReference type="InterPro" id="IPR036365">
    <property type="entry name" value="PGBD-like_sf"/>
</dbReference>
<protein>
    <submittedName>
        <fullName evidence="5">Uncharacterized protein</fullName>
    </submittedName>
</protein>
<keyword evidence="2" id="KW-0732">Signal</keyword>
<feature type="signal peptide" evidence="2">
    <location>
        <begin position="1"/>
        <end position="25"/>
    </location>
</feature>
<dbReference type="AlphaFoldDB" id="A0A0G1Y007"/>
<dbReference type="Pfam" id="PF13290">
    <property type="entry name" value="CHB_HEX_C_1"/>
    <property type="match status" value="1"/>
</dbReference>
<dbReference type="EMBL" id="LCRM01000026">
    <property type="protein sequence ID" value="KKW36480.1"/>
    <property type="molecule type" value="Genomic_DNA"/>
</dbReference>
<feature type="region of interest" description="Disordered" evidence="1">
    <location>
        <begin position="276"/>
        <end position="301"/>
    </location>
</feature>
<dbReference type="InterPro" id="IPR059177">
    <property type="entry name" value="GH29D-like_dom"/>
</dbReference>
<evidence type="ECO:0000313" key="6">
    <source>
        <dbReference type="Proteomes" id="UP000034290"/>
    </source>
</evidence>
<feature type="domain" description="GH29D-like beta-sandwich" evidence="4">
    <location>
        <begin position="52"/>
        <end position="118"/>
    </location>
</feature>